<dbReference type="Gene3D" id="3.90.550.10">
    <property type="entry name" value="Spore Coat Polysaccharide Biosynthesis Protein SpsA, Chain A"/>
    <property type="match status" value="1"/>
</dbReference>
<dbReference type="PANTHER" id="PTHR48090:SF6">
    <property type="entry name" value="SLR5056 PROTEIN"/>
    <property type="match status" value="1"/>
</dbReference>
<dbReference type="AlphaFoldDB" id="A0A929FBP2"/>
<keyword evidence="3" id="KW-1185">Reference proteome</keyword>
<dbReference type="EMBL" id="JADEXP010000245">
    <property type="protein sequence ID" value="MBE9069189.1"/>
    <property type="molecule type" value="Genomic_DNA"/>
</dbReference>
<keyword evidence="1" id="KW-0812">Transmembrane</keyword>
<feature type="transmembrane region" description="Helical" evidence="1">
    <location>
        <begin position="264"/>
        <end position="287"/>
    </location>
</feature>
<dbReference type="Proteomes" id="UP000615026">
    <property type="component" value="Unassembled WGS sequence"/>
</dbReference>
<evidence type="ECO:0000256" key="1">
    <source>
        <dbReference type="SAM" id="Phobius"/>
    </source>
</evidence>
<dbReference type="PANTHER" id="PTHR48090">
    <property type="entry name" value="UNDECAPRENYL-PHOSPHATE 4-DEOXY-4-FORMAMIDO-L-ARABINOSE TRANSFERASE-RELATED"/>
    <property type="match status" value="1"/>
</dbReference>
<dbReference type="SUPFAM" id="SSF53448">
    <property type="entry name" value="Nucleotide-diphospho-sugar transferases"/>
    <property type="match status" value="1"/>
</dbReference>
<sequence length="369" mass="39757">MAVLGQGRTKQSQALRGQAQRAILMPAHNEEAVIQATLATLTPQLTPADRLLVVADNCTDATAEIARQAGATVLERHNEQQRGKGYALDFGLRHLSADAPDVVVMVDADCQVKPGAIDAISNLSLSTHRPVQATYLLEQSPQPSPKEMVSTFAFKVKNLVRPLGLRVLGQPCLLTGTGMAFPWATLKDVDLASGNIVEDMKLGLDLAIAGHAPLMCPQALVTGAQPQQDATAMTQRTRWEHGHLQTLITCVPPLLWQGLKQGRLGLIALALDLCVPPLSLLVMLWVTGAALATVLTLGFGTTWLPAMAIYGAGLGLFLAIGLAWAGFARQDIPMGKLLSIPLYILWKIPLYFKFLSGPESQWIRTERDS</sequence>
<dbReference type="Pfam" id="PF13641">
    <property type="entry name" value="Glyco_tranf_2_3"/>
    <property type="match status" value="1"/>
</dbReference>
<evidence type="ECO:0000313" key="3">
    <source>
        <dbReference type="Proteomes" id="UP000615026"/>
    </source>
</evidence>
<dbReference type="InterPro" id="IPR029044">
    <property type="entry name" value="Nucleotide-diphossugar_trans"/>
</dbReference>
<reference evidence="2" key="1">
    <citation type="submission" date="2020-10" db="EMBL/GenBank/DDBJ databases">
        <authorList>
            <person name="Castelo-Branco R."/>
            <person name="Eusebio N."/>
            <person name="Adriana R."/>
            <person name="Vieira A."/>
            <person name="Brugerolle De Fraissinette N."/>
            <person name="Rezende De Castro R."/>
            <person name="Schneider M.P."/>
            <person name="Vasconcelos V."/>
            <person name="Leao P.N."/>
        </authorList>
    </citation>
    <scope>NUCLEOTIDE SEQUENCE</scope>
    <source>
        <strain evidence="2">LEGE 11479</strain>
    </source>
</reference>
<evidence type="ECO:0000313" key="2">
    <source>
        <dbReference type="EMBL" id="MBE9069189.1"/>
    </source>
</evidence>
<keyword evidence="1" id="KW-1133">Transmembrane helix</keyword>
<organism evidence="2 3">
    <name type="scientific">Leptolyngbya cf. ectocarpi LEGE 11479</name>
    <dbReference type="NCBI Taxonomy" id="1828722"/>
    <lineage>
        <taxon>Bacteria</taxon>
        <taxon>Bacillati</taxon>
        <taxon>Cyanobacteriota</taxon>
        <taxon>Cyanophyceae</taxon>
        <taxon>Leptolyngbyales</taxon>
        <taxon>Leptolyngbyaceae</taxon>
        <taxon>Leptolyngbya group</taxon>
        <taxon>Leptolyngbya</taxon>
    </lineage>
</organism>
<protein>
    <submittedName>
        <fullName evidence="2">Glycosyltransferase</fullName>
    </submittedName>
</protein>
<keyword evidence="1" id="KW-0472">Membrane</keyword>
<gene>
    <name evidence="2" type="ORF">IQ260_21315</name>
</gene>
<name>A0A929FBP2_LEPEC</name>
<feature type="transmembrane region" description="Helical" evidence="1">
    <location>
        <begin position="307"/>
        <end position="327"/>
    </location>
</feature>
<dbReference type="InterPro" id="IPR050256">
    <property type="entry name" value="Glycosyltransferase_2"/>
</dbReference>
<accession>A0A929FBP2</accession>
<comment type="caution">
    <text evidence="2">The sequence shown here is derived from an EMBL/GenBank/DDBJ whole genome shotgun (WGS) entry which is preliminary data.</text>
</comment>
<proteinExistence type="predicted"/>
<dbReference type="CDD" id="cd06438">
    <property type="entry name" value="EpsO_like"/>
    <property type="match status" value="1"/>
</dbReference>